<dbReference type="SMART" id="SM00345">
    <property type="entry name" value="HTH_GNTR"/>
    <property type="match status" value="1"/>
</dbReference>
<dbReference type="PROSITE" id="PS50949">
    <property type="entry name" value="HTH_GNTR"/>
    <property type="match status" value="1"/>
</dbReference>
<reference evidence="5 6" key="1">
    <citation type="submission" date="2019-07" db="EMBL/GenBank/DDBJ databases">
        <title>Whole genome shotgun sequence of Skermanella aerolata NBRC 106429.</title>
        <authorList>
            <person name="Hosoyama A."/>
            <person name="Uohara A."/>
            <person name="Ohji S."/>
            <person name="Ichikawa N."/>
        </authorList>
    </citation>
    <scope>NUCLEOTIDE SEQUENCE [LARGE SCALE GENOMIC DNA]</scope>
    <source>
        <strain evidence="5 6">NBRC 106429</strain>
    </source>
</reference>
<dbReference type="SUPFAM" id="SSF48008">
    <property type="entry name" value="GntR ligand-binding domain-like"/>
    <property type="match status" value="1"/>
</dbReference>
<feature type="domain" description="HTH gntR-type" evidence="4">
    <location>
        <begin position="18"/>
        <end position="85"/>
    </location>
</feature>
<dbReference type="CDD" id="cd07377">
    <property type="entry name" value="WHTH_GntR"/>
    <property type="match status" value="1"/>
</dbReference>
<proteinExistence type="predicted"/>
<dbReference type="RefSeq" id="WP_044426667.1">
    <property type="nucleotide sequence ID" value="NZ_BJYZ01000007.1"/>
</dbReference>
<protein>
    <submittedName>
        <fullName evidence="5">Transcriptional regulator</fullName>
    </submittedName>
</protein>
<evidence type="ECO:0000256" key="1">
    <source>
        <dbReference type="ARBA" id="ARBA00023015"/>
    </source>
</evidence>
<keyword evidence="6" id="KW-1185">Reference proteome</keyword>
<dbReference type="Gene3D" id="1.20.120.530">
    <property type="entry name" value="GntR ligand-binding domain-like"/>
    <property type="match status" value="1"/>
</dbReference>
<keyword evidence="3" id="KW-0804">Transcription</keyword>
<dbReference type="InterPro" id="IPR036390">
    <property type="entry name" value="WH_DNA-bd_sf"/>
</dbReference>
<organism evidence="5 6">
    <name type="scientific">Skermanella aerolata</name>
    <dbReference type="NCBI Taxonomy" id="393310"/>
    <lineage>
        <taxon>Bacteria</taxon>
        <taxon>Pseudomonadati</taxon>
        <taxon>Pseudomonadota</taxon>
        <taxon>Alphaproteobacteria</taxon>
        <taxon>Rhodospirillales</taxon>
        <taxon>Azospirillaceae</taxon>
        <taxon>Skermanella</taxon>
    </lineage>
</organism>
<name>A0A512DMQ4_9PROT</name>
<dbReference type="Pfam" id="PF00392">
    <property type="entry name" value="GntR"/>
    <property type="match status" value="1"/>
</dbReference>
<dbReference type="InterPro" id="IPR011711">
    <property type="entry name" value="GntR_C"/>
</dbReference>
<evidence type="ECO:0000259" key="4">
    <source>
        <dbReference type="PROSITE" id="PS50949"/>
    </source>
</evidence>
<accession>A0A512DMQ4</accession>
<dbReference type="GO" id="GO:0003677">
    <property type="term" value="F:DNA binding"/>
    <property type="evidence" value="ECO:0007669"/>
    <property type="project" value="UniProtKB-KW"/>
</dbReference>
<keyword evidence="2" id="KW-0238">DNA-binding</keyword>
<evidence type="ECO:0000256" key="3">
    <source>
        <dbReference type="ARBA" id="ARBA00023163"/>
    </source>
</evidence>
<dbReference type="InterPro" id="IPR036388">
    <property type="entry name" value="WH-like_DNA-bd_sf"/>
</dbReference>
<keyword evidence="1" id="KW-0805">Transcription regulation</keyword>
<dbReference type="InterPro" id="IPR000524">
    <property type="entry name" value="Tscrpt_reg_HTH_GntR"/>
</dbReference>
<dbReference type="EMBL" id="BJYZ01000007">
    <property type="protein sequence ID" value="GEO37765.1"/>
    <property type="molecule type" value="Genomic_DNA"/>
</dbReference>
<dbReference type="AlphaFoldDB" id="A0A512DMQ4"/>
<dbReference type="OrthoDB" id="9789310at2"/>
<dbReference type="SMART" id="SM00895">
    <property type="entry name" value="FCD"/>
    <property type="match status" value="1"/>
</dbReference>
<dbReference type="PRINTS" id="PR00035">
    <property type="entry name" value="HTHGNTR"/>
</dbReference>
<dbReference type="Pfam" id="PF07729">
    <property type="entry name" value="FCD"/>
    <property type="match status" value="1"/>
</dbReference>
<sequence>MNLLGPTPESETSPEDKGLLSDQIRRALADEIATGRLKPGTALDEQQIATRFGASRTPVREALRQLDVSGLVEIRPRRGVIVALMTPERIMDMFETTAEVEAMCVRLATYRITPAERSHLQGLHEESADMVAASDLNAYDEFNRVFHEAIYRCTHNQFMAEQAIGIRARLAVFRRTQLRHGDRIVKSHEEHGEILRQMARGDGGEAARCMRAHMLNASGALTSYIRMLNDSDPLA</sequence>
<dbReference type="InterPro" id="IPR008920">
    <property type="entry name" value="TF_FadR/GntR_C"/>
</dbReference>
<evidence type="ECO:0000256" key="2">
    <source>
        <dbReference type="ARBA" id="ARBA00023125"/>
    </source>
</evidence>
<evidence type="ECO:0000313" key="5">
    <source>
        <dbReference type="EMBL" id="GEO37765.1"/>
    </source>
</evidence>
<dbReference type="PANTHER" id="PTHR43537:SF49">
    <property type="entry name" value="TRANSCRIPTIONAL REGULATORY PROTEIN"/>
    <property type="match status" value="1"/>
</dbReference>
<comment type="caution">
    <text evidence="5">The sequence shown here is derived from an EMBL/GenBank/DDBJ whole genome shotgun (WGS) entry which is preliminary data.</text>
</comment>
<dbReference type="Proteomes" id="UP000321523">
    <property type="component" value="Unassembled WGS sequence"/>
</dbReference>
<gene>
    <name evidence="5" type="ORF">SAE02_19130</name>
</gene>
<dbReference type="GO" id="GO:0003700">
    <property type="term" value="F:DNA-binding transcription factor activity"/>
    <property type="evidence" value="ECO:0007669"/>
    <property type="project" value="InterPro"/>
</dbReference>
<evidence type="ECO:0000313" key="6">
    <source>
        <dbReference type="Proteomes" id="UP000321523"/>
    </source>
</evidence>
<dbReference type="PANTHER" id="PTHR43537">
    <property type="entry name" value="TRANSCRIPTIONAL REGULATOR, GNTR FAMILY"/>
    <property type="match status" value="1"/>
</dbReference>
<dbReference type="Gene3D" id="1.10.10.10">
    <property type="entry name" value="Winged helix-like DNA-binding domain superfamily/Winged helix DNA-binding domain"/>
    <property type="match status" value="1"/>
</dbReference>
<dbReference type="SUPFAM" id="SSF46785">
    <property type="entry name" value="Winged helix' DNA-binding domain"/>
    <property type="match status" value="1"/>
</dbReference>